<comment type="caution">
    <text evidence="1">The sequence shown here is derived from an EMBL/GenBank/DDBJ whole genome shotgun (WGS) entry which is preliminary data.</text>
</comment>
<dbReference type="EMBL" id="JBHTGP010000002">
    <property type="protein sequence ID" value="MFD0683381.1"/>
    <property type="molecule type" value="Genomic_DNA"/>
</dbReference>
<dbReference type="RefSeq" id="WP_165502810.1">
    <property type="nucleotide sequence ID" value="NZ_CAACUY010000027.1"/>
</dbReference>
<evidence type="ECO:0000313" key="2">
    <source>
        <dbReference type="Proteomes" id="UP001597063"/>
    </source>
</evidence>
<organism evidence="1 2">
    <name type="scientific">Actinomadura fibrosa</name>
    <dbReference type="NCBI Taxonomy" id="111802"/>
    <lineage>
        <taxon>Bacteria</taxon>
        <taxon>Bacillati</taxon>
        <taxon>Actinomycetota</taxon>
        <taxon>Actinomycetes</taxon>
        <taxon>Streptosporangiales</taxon>
        <taxon>Thermomonosporaceae</taxon>
        <taxon>Actinomadura</taxon>
    </lineage>
</organism>
<evidence type="ECO:0000313" key="1">
    <source>
        <dbReference type="EMBL" id="MFD0683381.1"/>
    </source>
</evidence>
<protein>
    <recommendedName>
        <fullName evidence="3">ABM domain-containing protein</fullName>
    </recommendedName>
</protein>
<reference evidence="2" key="1">
    <citation type="journal article" date="2019" name="Int. J. Syst. Evol. Microbiol.">
        <title>The Global Catalogue of Microorganisms (GCM) 10K type strain sequencing project: providing services to taxonomists for standard genome sequencing and annotation.</title>
        <authorList>
            <consortium name="The Broad Institute Genomics Platform"/>
            <consortium name="The Broad Institute Genome Sequencing Center for Infectious Disease"/>
            <person name="Wu L."/>
            <person name="Ma J."/>
        </authorList>
    </citation>
    <scope>NUCLEOTIDE SEQUENCE [LARGE SCALE GENOMIC DNA]</scope>
    <source>
        <strain evidence="2">JCM 9371</strain>
    </source>
</reference>
<gene>
    <name evidence="1" type="ORF">ACFQZM_02635</name>
</gene>
<accession>A0ABW2XFZ5</accession>
<dbReference type="Proteomes" id="UP001597063">
    <property type="component" value="Unassembled WGS sequence"/>
</dbReference>
<name>A0ABW2XFZ5_9ACTN</name>
<evidence type="ECO:0008006" key="3">
    <source>
        <dbReference type="Google" id="ProtNLM"/>
    </source>
</evidence>
<sequence>MRIRARVVPAEGAPLEVVIHEYLDALEAGAVGGHREFACVQAVSDPHRVKIKWTSPR</sequence>
<keyword evidence="2" id="KW-1185">Reference proteome</keyword>
<proteinExistence type="predicted"/>